<evidence type="ECO:0000256" key="7">
    <source>
        <dbReference type="SAM" id="MobiDB-lite"/>
    </source>
</evidence>
<evidence type="ECO:0000256" key="5">
    <source>
        <dbReference type="ARBA" id="ARBA00023159"/>
    </source>
</evidence>
<protein>
    <submittedName>
        <fullName evidence="9">AlkA N-terminal domain-containing protein</fullName>
    </submittedName>
</protein>
<evidence type="ECO:0000256" key="3">
    <source>
        <dbReference type="ARBA" id="ARBA00023015"/>
    </source>
</evidence>
<feature type="domain" description="HTH araC/xylS-type" evidence="8">
    <location>
        <begin position="85"/>
        <end position="183"/>
    </location>
</feature>
<dbReference type="Gene3D" id="3.30.310.20">
    <property type="entry name" value="DNA-3-methyladenine glycosylase AlkA, N-terminal domain"/>
    <property type="match status" value="1"/>
</dbReference>
<keyword evidence="4" id="KW-0238">DNA-binding</keyword>
<dbReference type="InterPro" id="IPR009057">
    <property type="entry name" value="Homeodomain-like_sf"/>
</dbReference>
<dbReference type="SUPFAM" id="SSF46689">
    <property type="entry name" value="Homeodomain-like"/>
    <property type="match status" value="1"/>
</dbReference>
<dbReference type="InterPro" id="IPR035451">
    <property type="entry name" value="Ada-like_dom_sf"/>
</dbReference>
<accession>A0ABZ2QZC8</accession>
<dbReference type="SUPFAM" id="SSF55945">
    <property type="entry name" value="TATA-box binding protein-like"/>
    <property type="match status" value="1"/>
</dbReference>
<dbReference type="Proteomes" id="UP001626628">
    <property type="component" value="Chromosome"/>
</dbReference>
<dbReference type="InterPro" id="IPR010316">
    <property type="entry name" value="AlkA_N"/>
</dbReference>
<evidence type="ECO:0000259" key="8">
    <source>
        <dbReference type="PROSITE" id="PS01124"/>
    </source>
</evidence>
<proteinExistence type="predicted"/>
<gene>
    <name evidence="9" type="ORF">WAB15_32090</name>
</gene>
<comment type="cofactor">
    <cofactor evidence="1">
        <name>Zn(2+)</name>
        <dbReference type="ChEBI" id="CHEBI:29105"/>
    </cofactor>
</comment>
<dbReference type="RefSeq" id="WP_407289330.1">
    <property type="nucleotide sequence ID" value="NZ_CP147982.1"/>
</dbReference>
<dbReference type="EMBL" id="CP147982">
    <property type="protein sequence ID" value="WXK81735.1"/>
    <property type="molecule type" value="Genomic_DNA"/>
</dbReference>
<dbReference type="InterPro" id="IPR018060">
    <property type="entry name" value="HTH_AraC"/>
</dbReference>
<keyword evidence="2" id="KW-0489">Methyltransferase</keyword>
<dbReference type="PANTHER" id="PTHR46796:SF6">
    <property type="entry name" value="ARAC SUBFAMILY"/>
    <property type="match status" value="1"/>
</dbReference>
<dbReference type="SUPFAM" id="SSF48150">
    <property type="entry name" value="DNA-glycosylase"/>
    <property type="match status" value="1"/>
</dbReference>
<evidence type="ECO:0000256" key="2">
    <source>
        <dbReference type="ARBA" id="ARBA00022603"/>
    </source>
</evidence>
<dbReference type="InterPro" id="IPR011257">
    <property type="entry name" value="DNA_glycosylase"/>
</dbReference>
<dbReference type="Gene3D" id="3.40.10.10">
    <property type="entry name" value="DNA Methylphosphotriester Repair Domain"/>
    <property type="match status" value="1"/>
</dbReference>
<dbReference type="Gene3D" id="1.10.340.30">
    <property type="entry name" value="Hypothetical protein, domain 2"/>
    <property type="match status" value="1"/>
</dbReference>
<dbReference type="Pfam" id="PF06029">
    <property type="entry name" value="AlkA_N"/>
    <property type="match status" value="1"/>
</dbReference>
<organism evidence="9 10">
    <name type="scientific">Streptomyces sirii</name>
    <dbReference type="NCBI Taxonomy" id="3127701"/>
    <lineage>
        <taxon>Bacteria</taxon>
        <taxon>Bacillati</taxon>
        <taxon>Actinomycetota</taxon>
        <taxon>Actinomycetes</taxon>
        <taxon>Kitasatosporales</taxon>
        <taxon>Streptomycetaceae</taxon>
        <taxon>Streptomyces</taxon>
    </lineage>
</organism>
<keyword evidence="2" id="KW-0808">Transferase</keyword>
<dbReference type="SMART" id="SM00342">
    <property type="entry name" value="HTH_ARAC"/>
    <property type="match status" value="1"/>
</dbReference>
<reference evidence="9 10" key="1">
    <citation type="submission" date="2024-03" db="EMBL/GenBank/DDBJ databases">
        <title>The complete genome of Streptomyces sirii sp.nov.</title>
        <authorList>
            <person name="Zakalyukina Y.V."/>
            <person name="Belik A.R."/>
            <person name="Biryukov M.V."/>
            <person name="Baturina O.A."/>
            <person name="Kabilov M.R."/>
        </authorList>
    </citation>
    <scope>NUCLEOTIDE SEQUENCE [LARGE SCALE GENOMIC DNA]</scope>
    <source>
        <strain evidence="9 10">BP-8</strain>
    </source>
</reference>
<keyword evidence="3" id="KW-0805">Transcription regulation</keyword>
<evidence type="ECO:0000256" key="4">
    <source>
        <dbReference type="ARBA" id="ARBA00023125"/>
    </source>
</evidence>
<dbReference type="InterPro" id="IPR050204">
    <property type="entry name" value="AraC_XylS_family_regulators"/>
</dbReference>
<dbReference type="Pfam" id="PF12833">
    <property type="entry name" value="HTH_18"/>
    <property type="match status" value="1"/>
</dbReference>
<evidence type="ECO:0000313" key="10">
    <source>
        <dbReference type="Proteomes" id="UP001626628"/>
    </source>
</evidence>
<evidence type="ECO:0000313" key="9">
    <source>
        <dbReference type="EMBL" id="WXK81735.1"/>
    </source>
</evidence>
<feature type="region of interest" description="Disordered" evidence="7">
    <location>
        <begin position="184"/>
        <end position="208"/>
    </location>
</feature>
<evidence type="ECO:0000256" key="6">
    <source>
        <dbReference type="ARBA" id="ARBA00023163"/>
    </source>
</evidence>
<keyword evidence="6" id="KW-0804">Transcription</keyword>
<dbReference type="Pfam" id="PF02805">
    <property type="entry name" value="Ada_Zn_binding"/>
    <property type="match status" value="1"/>
</dbReference>
<evidence type="ECO:0000256" key="1">
    <source>
        <dbReference type="ARBA" id="ARBA00001947"/>
    </source>
</evidence>
<dbReference type="PANTHER" id="PTHR46796">
    <property type="entry name" value="HTH-TYPE TRANSCRIPTIONAL ACTIVATOR RHAS-RELATED"/>
    <property type="match status" value="1"/>
</dbReference>
<dbReference type="SMART" id="SM01009">
    <property type="entry name" value="AlkA_N"/>
    <property type="match status" value="1"/>
</dbReference>
<dbReference type="InterPro" id="IPR037046">
    <property type="entry name" value="AlkA_N_sf"/>
</dbReference>
<dbReference type="PROSITE" id="PS01124">
    <property type="entry name" value="HTH_ARAC_FAMILY_2"/>
    <property type="match status" value="1"/>
</dbReference>
<dbReference type="Gene3D" id="1.10.10.60">
    <property type="entry name" value="Homeodomain-like"/>
    <property type="match status" value="1"/>
</dbReference>
<sequence length="528" mass="55031">MDDEARYEAVSSRDGRFDGEFFFAVVTTGIYCRPSCPAVTPKRVNVRFFPSAAAAQSAGFRACRRCRPDAVPGSAEWNVRADLVGRAMRFIGDGVVDREGVGGLARRLGYSPRQVQRQLTAELGAGPVALARARRAYTARVLLQTTKLPVTELAFAAGFASIRQFNDTMREIYAGTPSELRAAVGRGRGGGRGADARAEAGAGEEPGSSAALGGIPLRLAHRGPYAAAEVFDFLQLRAVPGVEEIRGERGARTYRRTLRLDHGSGIAEVDEPAGPPGRRRPPAGLVCPAARGTDGGWLECRLRLSDLRDLPTAVQRMRRLFDLDADPYAVAERLGTHPLLGPLVAARPGLRAPGAADPEELAVRIVLGGPPTRAAALVRAYGKPLDAADGGLTHLFPAPAELTGGEVAEPVRTLCAALADGAVVLDAGADREAAERALAALPGVGPRAAAYIRMRALGDPDVGTGAAQERVGVGAAAAWRPWGAYALHHLWSAGLLPVGELPGGGTSGGAELDGVPEPAGYAAAVRAG</sequence>
<dbReference type="InterPro" id="IPR004026">
    <property type="entry name" value="Ada_DNA_repair_Zn-bd"/>
</dbReference>
<keyword evidence="10" id="KW-1185">Reference proteome</keyword>
<name>A0ABZ2QZC8_9ACTN</name>
<dbReference type="SUPFAM" id="SSF57884">
    <property type="entry name" value="Ada DNA repair protein, N-terminal domain (N-Ada 10)"/>
    <property type="match status" value="1"/>
</dbReference>
<keyword evidence="5" id="KW-0010">Activator</keyword>
<feature type="compositionally biased region" description="Low complexity" evidence="7">
    <location>
        <begin position="199"/>
        <end position="208"/>
    </location>
</feature>